<dbReference type="SUPFAM" id="SSF52540">
    <property type="entry name" value="P-loop containing nucleoside triphosphate hydrolases"/>
    <property type="match status" value="1"/>
</dbReference>
<comment type="caution">
    <text evidence="2">The sequence shown here is derived from an EMBL/GenBank/DDBJ whole genome shotgun (WGS) entry which is preliminary data.</text>
</comment>
<evidence type="ECO:0000256" key="1">
    <source>
        <dbReference type="SAM" id="Coils"/>
    </source>
</evidence>
<evidence type="ECO:0000313" key="3">
    <source>
        <dbReference type="Proteomes" id="UP001211907"/>
    </source>
</evidence>
<dbReference type="EMBL" id="JADGJH010003833">
    <property type="protein sequence ID" value="KAJ3088553.1"/>
    <property type="molecule type" value="Genomic_DNA"/>
</dbReference>
<evidence type="ECO:0000313" key="2">
    <source>
        <dbReference type="EMBL" id="KAJ3088553.1"/>
    </source>
</evidence>
<reference evidence="2" key="1">
    <citation type="submission" date="2020-05" db="EMBL/GenBank/DDBJ databases">
        <title>Phylogenomic resolution of chytrid fungi.</title>
        <authorList>
            <person name="Stajich J.E."/>
            <person name="Amses K."/>
            <person name="Simmons R."/>
            <person name="Seto K."/>
            <person name="Myers J."/>
            <person name="Bonds A."/>
            <person name="Quandt C.A."/>
            <person name="Barry K."/>
            <person name="Liu P."/>
            <person name="Grigoriev I."/>
            <person name="Longcore J.E."/>
            <person name="James T.Y."/>
        </authorList>
    </citation>
    <scope>NUCLEOTIDE SEQUENCE</scope>
    <source>
        <strain evidence="2">JEL0513</strain>
    </source>
</reference>
<dbReference type="Gene3D" id="3.40.50.300">
    <property type="entry name" value="P-loop containing nucleotide triphosphate hydrolases"/>
    <property type="match status" value="1"/>
</dbReference>
<keyword evidence="3" id="KW-1185">Reference proteome</keyword>
<proteinExistence type="predicted"/>
<protein>
    <submittedName>
        <fullName evidence="2">Uncharacterized protein</fullName>
    </submittedName>
</protein>
<feature type="coiled-coil region" evidence="1">
    <location>
        <begin position="7"/>
        <end position="132"/>
    </location>
</feature>
<keyword evidence="1" id="KW-0175">Coiled coil</keyword>
<feature type="non-terminal residue" evidence="2">
    <location>
        <position position="390"/>
    </location>
</feature>
<accession>A0AAD5SNS1</accession>
<sequence length="390" mass="43525">MSSEARLQQLQADHQALREKSALLEVMAVNAETEFFEQKAILLLDDTRTDIRNIENDIAAVQGTLEGRSYVSIRLPQLQIEIQALRKRHARYERMAENAETPFGLQKALCLKANTNKAIHTIEAQISDLNSEQSFFVSDPLPLAPNVSTDPQNNIVFETLAPVDSRAANKSILISHCWNDKHIVGPIVQPLQANQFNVLFDMGVNSNADLYLLSNSIWKHGIMTLKLLIDDLDVKLNVPPNTPVNISTILAPNPGIDSPPLPYSNPKQYIGCNDTWHSMDNTFRIHKYCVLHGVGGSGKTYAAVKYGYQQMQSGQNVAWLNCDSAANAESSYRGFSLAVSRHPANNGKLTDVVTPTFHQVMNDMIQNDIGRNFLLILDNVEENYKDVEQI</sequence>
<organism evidence="2 3">
    <name type="scientific">Physocladia obscura</name>
    <dbReference type="NCBI Taxonomy" id="109957"/>
    <lineage>
        <taxon>Eukaryota</taxon>
        <taxon>Fungi</taxon>
        <taxon>Fungi incertae sedis</taxon>
        <taxon>Chytridiomycota</taxon>
        <taxon>Chytridiomycota incertae sedis</taxon>
        <taxon>Chytridiomycetes</taxon>
        <taxon>Chytridiales</taxon>
        <taxon>Chytriomycetaceae</taxon>
        <taxon>Physocladia</taxon>
    </lineage>
</organism>
<gene>
    <name evidence="2" type="ORF">HK100_008006</name>
</gene>
<dbReference type="AlphaFoldDB" id="A0AAD5SNS1"/>
<name>A0AAD5SNS1_9FUNG</name>
<dbReference type="InterPro" id="IPR027417">
    <property type="entry name" value="P-loop_NTPase"/>
</dbReference>
<dbReference type="Proteomes" id="UP001211907">
    <property type="component" value="Unassembled WGS sequence"/>
</dbReference>